<evidence type="ECO:0000259" key="1">
    <source>
        <dbReference type="Pfam" id="PF24038"/>
    </source>
</evidence>
<dbReference type="Pfam" id="PF24038">
    <property type="entry name" value="DUF7347"/>
    <property type="match status" value="1"/>
</dbReference>
<evidence type="ECO:0000259" key="2">
    <source>
        <dbReference type="Pfam" id="PF24042"/>
    </source>
</evidence>
<gene>
    <name evidence="3" type="ORF">EGH21_15215</name>
</gene>
<dbReference type="InterPro" id="IPR055775">
    <property type="entry name" value="DUF7351"/>
</dbReference>
<evidence type="ECO:0008006" key="5">
    <source>
        <dbReference type="Google" id="ProtNLM"/>
    </source>
</evidence>
<dbReference type="SUPFAM" id="SSF46785">
    <property type="entry name" value="Winged helix' DNA-binding domain"/>
    <property type="match status" value="1"/>
</dbReference>
<organism evidence="3 4">
    <name type="scientific">Haloarcula rubra</name>
    <dbReference type="NCBI Taxonomy" id="2487747"/>
    <lineage>
        <taxon>Archaea</taxon>
        <taxon>Methanobacteriati</taxon>
        <taxon>Methanobacteriota</taxon>
        <taxon>Stenosarchaea group</taxon>
        <taxon>Halobacteria</taxon>
        <taxon>Halobacteriales</taxon>
        <taxon>Haloarculaceae</taxon>
        <taxon>Haloarcula</taxon>
    </lineage>
</organism>
<protein>
    <recommendedName>
        <fullName evidence="5">ArsR family transcriptional regulator</fullName>
    </recommendedName>
</protein>
<accession>A0AAW4PTD0</accession>
<dbReference type="InterPro" id="IPR036390">
    <property type="entry name" value="WH_DNA-bd_sf"/>
</dbReference>
<dbReference type="InterPro" id="IPR011991">
    <property type="entry name" value="ArsR-like_HTH"/>
</dbReference>
<feature type="domain" description="DUF7351" evidence="2">
    <location>
        <begin position="108"/>
        <end position="304"/>
    </location>
</feature>
<dbReference type="CDD" id="cd00090">
    <property type="entry name" value="HTH_ARSR"/>
    <property type="match status" value="1"/>
</dbReference>
<feature type="domain" description="DUF7347" evidence="1">
    <location>
        <begin position="16"/>
        <end position="91"/>
    </location>
</feature>
<evidence type="ECO:0000313" key="3">
    <source>
        <dbReference type="EMBL" id="MBX0324379.1"/>
    </source>
</evidence>
<reference evidence="3 4" key="1">
    <citation type="submission" date="2021-06" db="EMBL/GenBank/DDBJ databases">
        <title>Halomicroarcula sp. a new haloarchaeum isolated from saline soil.</title>
        <authorList>
            <person name="Duran-Viseras A."/>
            <person name="Sanchez-Porro C."/>
            <person name="Ventosa A."/>
        </authorList>
    </citation>
    <scope>NUCLEOTIDE SEQUENCE [LARGE SCALE GENOMIC DNA]</scope>
    <source>
        <strain evidence="3 4">F13</strain>
    </source>
</reference>
<dbReference type="RefSeq" id="WP_220619334.1">
    <property type="nucleotide sequence ID" value="NZ_RKLR01000006.1"/>
</dbReference>
<dbReference type="Gene3D" id="1.10.10.10">
    <property type="entry name" value="Winged helix-like DNA-binding domain superfamily/Winged helix DNA-binding domain"/>
    <property type="match status" value="1"/>
</dbReference>
<dbReference type="Proteomes" id="UP001430377">
    <property type="component" value="Unassembled WGS sequence"/>
</dbReference>
<keyword evidence="4" id="KW-1185">Reference proteome</keyword>
<dbReference type="InterPro" id="IPR055771">
    <property type="entry name" value="DUF7347"/>
</dbReference>
<dbReference type="AlphaFoldDB" id="A0AAW4PTD0"/>
<evidence type="ECO:0000313" key="4">
    <source>
        <dbReference type="Proteomes" id="UP001430377"/>
    </source>
</evidence>
<proteinExistence type="predicted"/>
<dbReference type="EMBL" id="RKLR01000006">
    <property type="protein sequence ID" value="MBX0324379.1"/>
    <property type="molecule type" value="Genomic_DNA"/>
</dbReference>
<comment type="caution">
    <text evidence="3">The sequence shown here is derived from an EMBL/GenBank/DDBJ whole genome shotgun (WGS) entry which is preliminary data.</text>
</comment>
<dbReference type="Pfam" id="PF24042">
    <property type="entry name" value="DUF7351"/>
    <property type="match status" value="1"/>
</dbReference>
<name>A0AAW4PTD0_9EURY</name>
<dbReference type="InterPro" id="IPR036388">
    <property type="entry name" value="WH-like_DNA-bd_sf"/>
</dbReference>
<sequence>MSDDLGPDDSLVTDAESAFMTLSHDLRLKILLALWNAPEFSLSFSELRKAVGERDSGSFNYHLSQLEGHFVASTEDGYELQYPGHRVLDAIQSGVFHDEAVIGPVGLDETCRECGSELTFEYDTNYIGRVHCPECDNRVLEWPFDPGGTVDRDPAAVVATFDRRTRLIWSCVLDGVCPFCAGRVDREFANHIGQQGTCVGVIEQLDRYDEYFARDHPVVVFVDCSRCSFYSFIPVGMVLLTRPKILGVLQDAGLNVRDTPLWGLEFVVAADAITLRTHDPVQVSVAVPEIDRPVSVVLDESFSVTVEAVD</sequence>